<dbReference type="Gene3D" id="3.20.20.210">
    <property type="match status" value="1"/>
</dbReference>
<accession>X1SLT8</accession>
<dbReference type="AlphaFoldDB" id="X1SLT8"/>
<evidence type="ECO:0000259" key="1">
    <source>
        <dbReference type="Pfam" id="PF01208"/>
    </source>
</evidence>
<dbReference type="SUPFAM" id="SSF51726">
    <property type="entry name" value="UROD/MetE-like"/>
    <property type="match status" value="1"/>
</dbReference>
<feature type="non-terminal residue" evidence="2">
    <location>
        <position position="1"/>
    </location>
</feature>
<dbReference type="InterPro" id="IPR000257">
    <property type="entry name" value="Uroporphyrinogen_deCOase"/>
</dbReference>
<reference evidence="2" key="1">
    <citation type="journal article" date="2014" name="Front. Microbiol.">
        <title>High frequency of phylogenetically diverse reductive dehalogenase-homologous genes in deep subseafloor sedimentary metagenomes.</title>
        <authorList>
            <person name="Kawai M."/>
            <person name="Futagami T."/>
            <person name="Toyoda A."/>
            <person name="Takaki Y."/>
            <person name="Nishi S."/>
            <person name="Hori S."/>
            <person name="Arai W."/>
            <person name="Tsubouchi T."/>
            <person name="Morono Y."/>
            <person name="Uchiyama I."/>
            <person name="Ito T."/>
            <person name="Fujiyama A."/>
            <person name="Inagaki F."/>
            <person name="Takami H."/>
        </authorList>
    </citation>
    <scope>NUCLEOTIDE SEQUENCE</scope>
    <source>
        <strain evidence="2">Expedition CK06-06</strain>
    </source>
</reference>
<dbReference type="InterPro" id="IPR038071">
    <property type="entry name" value="UROD/MetE-like_sf"/>
</dbReference>
<evidence type="ECO:0000313" key="2">
    <source>
        <dbReference type="EMBL" id="GAI76335.1"/>
    </source>
</evidence>
<proteinExistence type="predicted"/>
<dbReference type="EMBL" id="BARW01010443">
    <property type="protein sequence ID" value="GAI76335.1"/>
    <property type="molecule type" value="Genomic_DNA"/>
</dbReference>
<dbReference type="GO" id="GO:0004853">
    <property type="term" value="F:uroporphyrinogen decarboxylase activity"/>
    <property type="evidence" value="ECO:0007669"/>
    <property type="project" value="InterPro"/>
</dbReference>
<comment type="caution">
    <text evidence="2">The sequence shown here is derived from an EMBL/GenBank/DDBJ whole genome shotgun (WGS) entry which is preliminary data.</text>
</comment>
<dbReference type="PANTHER" id="PTHR47099">
    <property type="entry name" value="METHYLCOBAMIDE:COM METHYLTRANSFERASE MTBA"/>
    <property type="match status" value="1"/>
</dbReference>
<sequence length="252" mass="28402">AHKGPITNWESFENYPWPDPDKAGARSLEWYERSLPDDMCIIGSGGFAHFAEYLTWLMGYESLCYALYDQRDLVKAIGDRLTAIFDAVIRKFLTFNRVKIIMGSDDMGFRSGTLISPDDLREFVLPGHKQMATLSHQAGRPYILHSCGNLHAVMDDLIDDVGIDGKHSFEDTIEDVRLLKDTYGRQISLLGGIDVDFLCRAGDEQIRERVRDTLVCCQPGGGYCLGTGNSVANYIPVKNYLTMLDEGRRFKD</sequence>
<gene>
    <name evidence="2" type="ORF">S12H4_20563</name>
</gene>
<protein>
    <recommendedName>
        <fullName evidence="1">Uroporphyrinogen decarboxylase (URO-D) domain-containing protein</fullName>
    </recommendedName>
</protein>
<dbReference type="Pfam" id="PF01208">
    <property type="entry name" value="URO-D"/>
    <property type="match status" value="1"/>
</dbReference>
<organism evidence="2">
    <name type="scientific">marine sediment metagenome</name>
    <dbReference type="NCBI Taxonomy" id="412755"/>
    <lineage>
        <taxon>unclassified sequences</taxon>
        <taxon>metagenomes</taxon>
        <taxon>ecological metagenomes</taxon>
    </lineage>
</organism>
<dbReference type="PANTHER" id="PTHR47099:SF1">
    <property type="entry name" value="METHYLCOBAMIDE:COM METHYLTRANSFERASE MTBA"/>
    <property type="match status" value="1"/>
</dbReference>
<name>X1SLT8_9ZZZZ</name>
<feature type="domain" description="Uroporphyrinogen decarboxylase (URO-D)" evidence="1">
    <location>
        <begin position="33"/>
        <end position="248"/>
    </location>
</feature>
<dbReference type="GO" id="GO:0006779">
    <property type="term" value="P:porphyrin-containing compound biosynthetic process"/>
    <property type="evidence" value="ECO:0007669"/>
    <property type="project" value="InterPro"/>
</dbReference>
<dbReference type="InterPro" id="IPR052024">
    <property type="entry name" value="Methanogen_methyltrans"/>
</dbReference>